<evidence type="ECO:0000256" key="5">
    <source>
        <dbReference type="PROSITE-ProRule" id="PRU01240"/>
    </source>
</evidence>
<dbReference type="PANTHER" id="PTHR43806:SF11">
    <property type="entry name" value="CEREVISIN-RELATED"/>
    <property type="match status" value="1"/>
</dbReference>
<dbReference type="InterPro" id="IPR013783">
    <property type="entry name" value="Ig-like_fold"/>
</dbReference>
<dbReference type="InterPro" id="IPR023827">
    <property type="entry name" value="Peptidase_S8_Asp-AS"/>
</dbReference>
<keyword evidence="12" id="KW-1185">Reference proteome</keyword>
<feature type="transmembrane region" description="Helical" evidence="8">
    <location>
        <begin position="628"/>
        <end position="648"/>
    </location>
</feature>
<dbReference type="CDD" id="cd07496">
    <property type="entry name" value="Peptidases_S8_13"/>
    <property type="match status" value="1"/>
</dbReference>
<keyword evidence="4 5" id="KW-0720">Serine protease</keyword>
<evidence type="ECO:0000313" key="12">
    <source>
        <dbReference type="Proteomes" id="UP000737171"/>
    </source>
</evidence>
<feature type="chain" id="PRO_5046718388" evidence="9">
    <location>
        <begin position="27"/>
        <end position="656"/>
    </location>
</feature>
<organism evidence="11 12">
    <name type="scientific">Pseudaquabacterium terrae</name>
    <dbReference type="NCBI Taxonomy" id="2732868"/>
    <lineage>
        <taxon>Bacteria</taxon>
        <taxon>Pseudomonadati</taxon>
        <taxon>Pseudomonadota</taxon>
        <taxon>Betaproteobacteria</taxon>
        <taxon>Burkholderiales</taxon>
        <taxon>Sphaerotilaceae</taxon>
        <taxon>Pseudaquabacterium</taxon>
    </lineage>
</organism>
<dbReference type="Pfam" id="PF22352">
    <property type="entry name" value="K319L-like_PKD"/>
    <property type="match status" value="1"/>
</dbReference>
<dbReference type="PROSITE" id="PS51892">
    <property type="entry name" value="SUBTILASE"/>
    <property type="match status" value="1"/>
</dbReference>
<dbReference type="PROSITE" id="PS50093">
    <property type="entry name" value="PKD"/>
    <property type="match status" value="1"/>
</dbReference>
<dbReference type="InterPro" id="IPR050131">
    <property type="entry name" value="Peptidase_S8_subtilisin-like"/>
</dbReference>
<evidence type="ECO:0000256" key="9">
    <source>
        <dbReference type="SAM" id="SignalP"/>
    </source>
</evidence>
<dbReference type="InterPro" id="IPR035986">
    <property type="entry name" value="PKD_dom_sf"/>
</dbReference>
<gene>
    <name evidence="11" type="ORF">HLB44_04390</name>
</gene>
<keyword evidence="8" id="KW-0472">Membrane</keyword>
<dbReference type="Gene3D" id="2.60.40.10">
    <property type="entry name" value="Immunoglobulins"/>
    <property type="match status" value="1"/>
</dbReference>
<dbReference type="InterPro" id="IPR022398">
    <property type="entry name" value="Peptidase_S8_His-AS"/>
</dbReference>
<keyword evidence="8" id="KW-1133">Transmembrane helix</keyword>
<accession>A0ABX2EAU7</accession>
<dbReference type="RefSeq" id="WP_173120937.1">
    <property type="nucleotide sequence ID" value="NZ_JABRWJ010000001.1"/>
</dbReference>
<dbReference type="InterPro" id="IPR023828">
    <property type="entry name" value="Peptidase_S8_Ser-AS"/>
</dbReference>
<keyword evidence="2 5" id="KW-0645">Protease</keyword>
<dbReference type="InterPro" id="IPR000209">
    <property type="entry name" value="Peptidase_S8/S53_dom"/>
</dbReference>
<dbReference type="PROSITE" id="PS00136">
    <property type="entry name" value="SUBTILASE_ASP"/>
    <property type="match status" value="1"/>
</dbReference>
<reference evidence="11 12" key="1">
    <citation type="submission" date="2020-05" db="EMBL/GenBank/DDBJ databases">
        <title>Aquincola sp. isolate from soil.</title>
        <authorList>
            <person name="Han J."/>
            <person name="Kim D.-U."/>
        </authorList>
    </citation>
    <scope>NUCLEOTIDE SEQUENCE [LARGE SCALE GENOMIC DNA]</scope>
    <source>
        <strain evidence="11 12">S2</strain>
    </source>
</reference>
<keyword evidence="8" id="KW-0812">Transmembrane</keyword>
<evidence type="ECO:0000256" key="2">
    <source>
        <dbReference type="ARBA" id="ARBA00022670"/>
    </source>
</evidence>
<evidence type="ECO:0000256" key="1">
    <source>
        <dbReference type="ARBA" id="ARBA00011073"/>
    </source>
</evidence>
<evidence type="ECO:0000256" key="6">
    <source>
        <dbReference type="RuleBase" id="RU003355"/>
    </source>
</evidence>
<evidence type="ECO:0000256" key="8">
    <source>
        <dbReference type="SAM" id="Phobius"/>
    </source>
</evidence>
<dbReference type="SUPFAM" id="SSF52743">
    <property type="entry name" value="Subtilisin-like"/>
    <property type="match status" value="1"/>
</dbReference>
<name>A0ABX2EAU7_9BURK</name>
<feature type="active site" description="Charge relay system" evidence="5">
    <location>
        <position position="249"/>
    </location>
</feature>
<dbReference type="InterPro" id="IPR034176">
    <property type="entry name" value="Peptidases_S8_13"/>
</dbReference>
<feature type="active site" description="Charge relay system" evidence="5">
    <location>
        <position position="434"/>
    </location>
</feature>
<dbReference type="SMART" id="SM00089">
    <property type="entry name" value="PKD"/>
    <property type="match status" value="1"/>
</dbReference>
<comment type="similarity">
    <text evidence="1 5 6">Belongs to the peptidase S8 family.</text>
</comment>
<comment type="caution">
    <text evidence="11">The sequence shown here is derived from an EMBL/GenBank/DDBJ whole genome shotgun (WGS) entry which is preliminary data.</text>
</comment>
<keyword evidence="9" id="KW-0732">Signal</keyword>
<dbReference type="EMBL" id="JABRWJ010000001">
    <property type="protein sequence ID" value="NRF66214.1"/>
    <property type="molecule type" value="Genomic_DNA"/>
</dbReference>
<dbReference type="Pfam" id="PF00082">
    <property type="entry name" value="Peptidase_S8"/>
    <property type="match status" value="1"/>
</dbReference>
<dbReference type="SUPFAM" id="SSF49299">
    <property type="entry name" value="PKD domain"/>
    <property type="match status" value="1"/>
</dbReference>
<dbReference type="PANTHER" id="PTHR43806">
    <property type="entry name" value="PEPTIDASE S8"/>
    <property type="match status" value="1"/>
</dbReference>
<evidence type="ECO:0000259" key="10">
    <source>
        <dbReference type="PROSITE" id="PS50093"/>
    </source>
</evidence>
<feature type="signal peptide" evidence="9">
    <location>
        <begin position="1"/>
        <end position="26"/>
    </location>
</feature>
<feature type="domain" description="PKD" evidence="10">
    <location>
        <begin position="549"/>
        <end position="611"/>
    </location>
</feature>
<feature type="region of interest" description="Disordered" evidence="7">
    <location>
        <begin position="217"/>
        <end position="249"/>
    </location>
</feature>
<dbReference type="Gene3D" id="3.40.50.200">
    <property type="entry name" value="Peptidase S8/S53 domain"/>
    <property type="match status" value="1"/>
</dbReference>
<feature type="active site" description="Charge relay system" evidence="5">
    <location>
        <position position="188"/>
    </location>
</feature>
<sequence length="656" mass="65457">MNTRLFRLMGLFLPALLALLPAVPRAEPGPRWARPAASEAEDASNARVIVKYRADAALMRALSARDTAPARPQHAAALSQRLALPLADGPALGARMQALRGRGLSSTQLAARLAAQPDVEWAVPDLRRRLLALPNDPYFGDNLGGGVTPTAGQWYLRAPTASTVSAVNAVGAWDFTIGSPALTVAVLDTGVRFDHPDLAGKLLPGYDFINDLTTANDGNGRDADASDPGDWSNAGECDAGEPASSSSWHGTQVAGLIGAASDNGQGIAGTARNVKILPVRVLGRCGGYDSDILAGMRWAAGLSADPVPNPNPARILNMSLGSSGPCLASYRDTVAELNAAGIVVVIAGGNATGLAVSTPANCAGAVAVAGVRHTGTKVGYSNVGPEMTLAAPAGNCVNTSGACLYPLLTTTNSGSTAPASNIYSDSFNYSVGTSFAAPIVAGTVALMMSLDPTLTPARAKATLQATVRPFPASGADAAVVACRAPTAAEQLECYCTTTTCGAGLLDAAAAVAKVRADGAPAPTVLISVSSAAPTAGASVTLGSAGTVAGAGRTIVAYQWSITAGSALAAFSGPTDQASATLVTSAAGNVTVQLTVTDSLGASSAATTTIAIAAAPVTPVTPSGGSGGGGGGAVSFAWLIGLAAALLLLRRDASIKR</sequence>
<dbReference type="Proteomes" id="UP000737171">
    <property type="component" value="Unassembled WGS sequence"/>
</dbReference>
<keyword evidence="3 5" id="KW-0378">Hydrolase</keyword>
<dbReference type="PROSITE" id="PS00138">
    <property type="entry name" value="SUBTILASE_SER"/>
    <property type="match status" value="1"/>
</dbReference>
<proteinExistence type="inferred from homology"/>
<dbReference type="PRINTS" id="PR00723">
    <property type="entry name" value="SUBTILISIN"/>
</dbReference>
<evidence type="ECO:0000256" key="7">
    <source>
        <dbReference type="SAM" id="MobiDB-lite"/>
    </source>
</evidence>
<dbReference type="InterPro" id="IPR036852">
    <property type="entry name" value="Peptidase_S8/S53_dom_sf"/>
</dbReference>
<dbReference type="InterPro" id="IPR000601">
    <property type="entry name" value="PKD_dom"/>
</dbReference>
<dbReference type="InterPro" id="IPR015500">
    <property type="entry name" value="Peptidase_S8_subtilisin-rel"/>
</dbReference>
<dbReference type="InterPro" id="IPR022409">
    <property type="entry name" value="PKD/Chitinase_dom"/>
</dbReference>
<evidence type="ECO:0000256" key="3">
    <source>
        <dbReference type="ARBA" id="ARBA00022801"/>
    </source>
</evidence>
<dbReference type="PROSITE" id="PS00137">
    <property type="entry name" value="SUBTILASE_HIS"/>
    <property type="match status" value="1"/>
</dbReference>
<evidence type="ECO:0000256" key="4">
    <source>
        <dbReference type="ARBA" id="ARBA00022825"/>
    </source>
</evidence>
<protein>
    <submittedName>
        <fullName evidence="11">S8 family serine peptidase</fullName>
    </submittedName>
</protein>
<evidence type="ECO:0000313" key="11">
    <source>
        <dbReference type="EMBL" id="NRF66214.1"/>
    </source>
</evidence>